<feature type="compositionally biased region" description="Basic and acidic residues" evidence="1">
    <location>
        <begin position="123"/>
        <end position="136"/>
    </location>
</feature>
<organism evidence="2 3">
    <name type="scientific">Microthyrium microscopicum</name>
    <dbReference type="NCBI Taxonomy" id="703497"/>
    <lineage>
        <taxon>Eukaryota</taxon>
        <taxon>Fungi</taxon>
        <taxon>Dikarya</taxon>
        <taxon>Ascomycota</taxon>
        <taxon>Pezizomycotina</taxon>
        <taxon>Dothideomycetes</taxon>
        <taxon>Dothideomycetes incertae sedis</taxon>
        <taxon>Microthyriales</taxon>
        <taxon>Microthyriaceae</taxon>
        <taxon>Microthyrium</taxon>
    </lineage>
</organism>
<reference evidence="2" key="1">
    <citation type="journal article" date="2020" name="Stud. Mycol.">
        <title>101 Dothideomycetes genomes: a test case for predicting lifestyles and emergence of pathogens.</title>
        <authorList>
            <person name="Haridas S."/>
            <person name="Albert R."/>
            <person name="Binder M."/>
            <person name="Bloem J."/>
            <person name="Labutti K."/>
            <person name="Salamov A."/>
            <person name="Andreopoulos B."/>
            <person name="Baker S."/>
            <person name="Barry K."/>
            <person name="Bills G."/>
            <person name="Bluhm B."/>
            <person name="Cannon C."/>
            <person name="Castanera R."/>
            <person name="Culley D."/>
            <person name="Daum C."/>
            <person name="Ezra D."/>
            <person name="Gonzalez J."/>
            <person name="Henrissat B."/>
            <person name="Kuo A."/>
            <person name="Liang C."/>
            <person name="Lipzen A."/>
            <person name="Lutzoni F."/>
            <person name="Magnuson J."/>
            <person name="Mondo S."/>
            <person name="Nolan M."/>
            <person name="Ohm R."/>
            <person name="Pangilinan J."/>
            <person name="Park H.-J."/>
            <person name="Ramirez L."/>
            <person name="Alfaro M."/>
            <person name="Sun H."/>
            <person name="Tritt A."/>
            <person name="Yoshinaga Y."/>
            <person name="Zwiers L.-H."/>
            <person name="Turgeon B."/>
            <person name="Goodwin S."/>
            <person name="Spatafora J."/>
            <person name="Crous P."/>
            <person name="Grigoriev I."/>
        </authorList>
    </citation>
    <scope>NUCLEOTIDE SEQUENCE</scope>
    <source>
        <strain evidence="2">CBS 115976</strain>
    </source>
</reference>
<feature type="region of interest" description="Disordered" evidence="1">
    <location>
        <begin position="15"/>
        <end position="65"/>
    </location>
</feature>
<dbReference type="GO" id="GO:0031145">
    <property type="term" value="P:anaphase-promoting complex-dependent catabolic process"/>
    <property type="evidence" value="ECO:0007669"/>
    <property type="project" value="InterPro"/>
</dbReference>
<dbReference type="Pfam" id="PF05841">
    <property type="entry name" value="Apc15p"/>
    <property type="match status" value="1"/>
</dbReference>
<evidence type="ECO:0000313" key="3">
    <source>
        <dbReference type="Proteomes" id="UP000799302"/>
    </source>
</evidence>
<feature type="region of interest" description="Disordered" evidence="1">
    <location>
        <begin position="123"/>
        <end position="308"/>
    </location>
</feature>
<evidence type="ECO:0000313" key="2">
    <source>
        <dbReference type="EMBL" id="KAF2672229.1"/>
    </source>
</evidence>
<dbReference type="Proteomes" id="UP000799302">
    <property type="component" value="Unassembled WGS sequence"/>
</dbReference>
<feature type="compositionally biased region" description="Basic and acidic residues" evidence="1">
    <location>
        <begin position="240"/>
        <end position="254"/>
    </location>
</feature>
<dbReference type="EMBL" id="MU004232">
    <property type="protein sequence ID" value="KAF2672229.1"/>
    <property type="molecule type" value="Genomic_DNA"/>
</dbReference>
<dbReference type="InterPro" id="IPR008402">
    <property type="entry name" value="APC_su15/mnd2"/>
</dbReference>
<name>A0A6A6UJ27_9PEZI</name>
<protein>
    <submittedName>
        <fullName evidence="2">Uncharacterized protein</fullName>
    </submittedName>
</protein>
<proteinExistence type="predicted"/>
<sequence>MLSLPYLPPRDDFWSSSPFRPIPLGNEDTTSNNRQHASSHGNQQQTSHQHNHHHHNAAHRPAVHVHHARTQALLNQLIADEQLIEQRKQNVRRFGANWIRPPGVAKTLQARIDEDIERREQAELQRREERYAEERAAQAAQMPEGQEQLNEAGERDLDEDIPDADAMEMEDEDDEDDEDEDESDEENSIDNTQATGHAPSRFNEESLLEGSLVGGIGLVGGDGFSPSQTQGYLDAEDAELDGRAQDMRDLGIDRDLDEDIPEAGSYQHTDTEEETSSDDDSGMEDGDGGEDVSVDQAELDRSVGDMLETSFVSYTRSSDRRRRSGVRRGRWSGVSDVVMETSEIAPSPSSSNSAMMRRLRAARRFS</sequence>
<keyword evidence="3" id="KW-1185">Reference proteome</keyword>
<gene>
    <name evidence="2" type="ORF">BT63DRAFT_191847</name>
</gene>
<dbReference type="AlphaFoldDB" id="A0A6A6UJ27"/>
<feature type="compositionally biased region" description="Acidic residues" evidence="1">
    <location>
        <begin position="271"/>
        <end position="293"/>
    </location>
</feature>
<feature type="compositionally biased region" description="Polar residues" evidence="1">
    <location>
        <begin position="27"/>
        <end position="47"/>
    </location>
</feature>
<feature type="compositionally biased region" description="Basic residues" evidence="1">
    <location>
        <begin position="49"/>
        <end position="65"/>
    </location>
</feature>
<dbReference type="OrthoDB" id="5320532at2759"/>
<dbReference type="GO" id="GO:0005680">
    <property type="term" value="C:anaphase-promoting complex"/>
    <property type="evidence" value="ECO:0007669"/>
    <property type="project" value="InterPro"/>
</dbReference>
<feature type="compositionally biased region" description="Gly residues" evidence="1">
    <location>
        <begin position="212"/>
        <end position="223"/>
    </location>
</feature>
<feature type="compositionally biased region" description="Acidic residues" evidence="1">
    <location>
        <begin position="156"/>
        <end position="188"/>
    </location>
</feature>
<evidence type="ECO:0000256" key="1">
    <source>
        <dbReference type="SAM" id="MobiDB-lite"/>
    </source>
</evidence>
<accession>A0A6A6UJ27</accession>